<dbReference type="EMBL" id="BAAFSG010000001">
    <property type="protein sequence ID" value="GAB1254789.1"/>
    <property type="molecule type" value="Genomic_DNA"/>
</dbReference>
<evidence type="ECO:0000313" key="1">
    <source>
        <dbReference type="EMBL" id="GAB1254789.1"/>
    </source>
</evidence>
<dbReference type="Proteomes" id="UP001628192">
    <property type="component" value="Unassembled WGS sequence"/>
</dbReference>
<name>A0ABQ0EAW2_9BACT</name>
<accession>A0ABQ0EAW2</accession>
<proteinExistence type="predicted"/>
<keyword evidence="2" id="KW-1185">Reference proteome</keyword>
<reference evidence="1 2" key="1">
    <citation type="journal article" date="2025" name="Int. J. Syst. Evol. Microbiol.">
        <title>Desulfovibrio falkowii sp. nov., Porphyromonas miyakawae sp. nov., Mediterraneibacter flintii sp. nov. and Owariibacterium komagatae gen. nov., sp. nov., isolated from human faeces.</title>
        <authorList>
            <person name="Hamaguchi T."/>
            <person name="Ohara M."/>
            <person name="Hisatomi A."/>
            <person name="Sekiguchi K."/>
            <person name="Takeda J.I."/>
            <person name="Ueyama J."/>
            <person name="Ito M."/>
            <person name="Nishiwaki H."/>
            <person name="Ogi T."/>
            <person name="Hirayama M."/>
            <person name="Ohkuma M."/>
            <person name="Sakamoto M."/>
            <person name="Ohno K."/>
        </authorList>
    </citation>
    <scope>NUCLEOTIDE SEQUENCE [LARGE SCALE GENOMIC DNA]</scope>
    <source>
        <strain evidence="1 2">13CB8C</strain>
    </source>
</reference>
<sequence>MSELNDPIVELLDTARALRVLALGLDGEEGEGTVLPQGGKAGLACLLRLLSEHVEGCAQRLDDAQR</sequence>
<gene>
    <name evidence="1" type="ORF">Defa_22760</name>
</gene>
<evidence type="ECO:0000313" key="2">
    <source>
        <dbReference type="Proteomes" id="UP001628192"/>
    </source>
</evidence>
<comment type="caution">
    <text evidence="1">The sequence shown here is derived from an EMBL/GenBank/DDBJ whole genome shotgun (WGS) entry which is preliminary data.</text>
</comment>
<dbReference type="RefSeq" id="WP_407844963.1">
    <property type="nucleotide sequence ID" value="NZ_BAAFSG010000001.1"/>
</dbReference>
<organism evidence="1 2">
    <name type="scientific">Desulfovibrio falkowii</name>
    <dbReference type="NCBI Taxonomy" id="3136602"/>
    <lineage>
        <taxon>Bacteria</taxon>
        <taxon>Pseudomonadati</taxon>
        <taxon>Thermodesulfobacteriota</taxon>
        <taxon>Desulfovibrionia</taxon>
        <taxon>Desulfovibrionales</taxon>
        <taxon>Desulfovibrionaceae</taxon>
        <taxon>Desulfovibrio</taxon>
    </lineage>
</organism>
<protein>
    <submittedName>
        <fullName evidence="1">Uncharacterized protein</fullName>
    </submittedName>
</protein>